<name>A0ABU5S2W6_9BACT</name>
<feature type="domain" description="DUF3945" evidence="1">
    <location>
        <begin position="210"/>
        <end position="250"/>
    </location>
</feature>
<proteinExistence type="predicted"/>
<organism evidence="2 3">
    <name type="scientific">Arcicella gelida</name>
    <dbReference type="NCBI Taxonomy" id="2984195"/>
    <lineage>
        <taxon>Bacteria</taxon>
        <taxon>Pseudomonadati</taxon>
        <taxon>Bacteroidota</taxon>
        <taxon>Cytophagia</taxon>
        <taxon>Cytophagales</taxon>
        <taxon>Flectobacillaceae</taxon>
        <taxon>Arcicella</taxon>
    </lineage>
</organism>
<sequence>MAQFNEKEHLQNITALSEELAKILKNALIVVQNDYKEIGDLSKMAKNLMDGKRTPLLEMNPEGESRQGKYVLTYPEQKPTLHFIEKQQTLQIPAALKQFLSQEDIDKLQQFGNANRVIYVDEKGVATPKYVSLDKETNTLATMSASKLSVADTILGVTLTQQQKENLKQGNPILLKGLSAKDGGENWDAVVSVDALNRGLSFKKVDLSIPKEILGVKLDKEQQQQIKNGETVLLYDLHSAKTGNLFSATVSMKDGHLELKPIQDVPKKLLGLELSEEQRNQLRVGESVSLTGLTSNKTGKLFDANITLDADKGIVFNFKKGEAQAVVPSPETKTNEKALKIPLLEDAAYTGLLKKTPSIPLDKKEVVNEVLEVPKNEISTPKSLKK</sequence>
<gene>
    <name evidence="2" type="ORF">VB776_07640</name>
</gene>
<feature type="domain" description="DUF3945" evidence="1">
    <location>
        <begin position="266"/>
        <end position="313"/>
    </location>
</feature>
<keyword evidence="3" id="KW-1185">Reference proteome</keyword>
<protein>
    <submittedName>
        <fullName evidence="2">DUF3945 domain-containing protein</fullName>
    </submittedName>
</protein>
<evidence type="ECO:0000313" key="3">
    <source>
        <dbReference type="Proteomes" id="UP001303899"/>
    </source>
</evidence>
<evidence type="ECO:0000313" key="2">
    <source>
        <dbReference type="EMBL" id="MEA5402781.1"/>
    </source>
</evidence>
<feature type="domain" description="DUF3945" evidence="1">
    <location>
        <begin position="152"/>
        <end position="203"/>
    </location>
</feature>
<dbReference type="Proteomes" id="UP001303899">
    <property type="component" value="Unassembled WGS sequence"/>
</dbReference>
<dbReference type="InterPro" id="IPR025222">
    <property type="entry name" value="DUF3945"/>
</dbReference>
<reference evidence="2 3" key="1">
    <citation type="submission" date="2023-12" db="EMBL/GenBank/DDBJ databases">
        <title>Novel species of the genus Arcicella isolated from rivers.</title>
        <authorList>
            <person name="Lu H."/>
        </authorList>
    </citation>
    <scope>NUCLEOTIDE SEQUENCE [LARGE SCALE GENOMIC DNA]</scope>
    <source>
        <strain evidence="2 3">DC2W</strain>
    </source>
</reference>
<comment type="caution">
    <text evidence="2">The sequence shown here is derived from an EMBL/GenBank/DDBJ whole genome shotgun (WGS) entry which is preliminary data.</text>
</comment>
<dbReference type="Pfam" id="PF13101">
    <property type="entry name" value="DUF3945"/>
    <property type="match status" value="3"/>
</dbReference>
<dbReference type="EMBL" id="JAYGIL010000007">
    <property type="protein sequence ID" value="MEA5402781.1"/>
    <property type="molecule type" value="Genomic_DNA"/>
</dbReference>
<evidence type="ECO:0000259" key="1">
    <source>
        <dbReference type="Pfam" id="PF13101"/>
    </source>
</evidence>
<accession>A0ABU5S2W6</accession>
<dbReference type="RefSeq" id="WP_323327664.1">
    <property type="nucleotide sequence ID" value="NZ_JAYGIL010000007.1"/>
</dbReference>